<keyword evidence="16" id="KW-1185">Reference proteome</keyword>
<dbReference type="PROSITE" id="PS00767">
    <property type="entry name" value="THF_DHG_CYH_2"/>
    <property type="match status" value="1"/>
</dbReference>
<dbReference type="KEGG" id="msch:N508_001339"/>
<dbReference type="PANTHER" id="PTHR48099">
    <property type="entry name" value="C-1-TETRAHYDROFOLATE SYNTHASE, CYTOPLASMIC-RELATED"/>
    <property type="match status" value="1"/>
</dbReference>
<evidence type="ECO:0000256" key="3">
    <source>
        <dbReference type="ARBA" id="ARBA00022563"/>
    </source>
</evidence>
<evidence type="ECO:0000256" key="7">
    <source>
        <dbReference type="ARBA" id="ARBA00022857"/>
    </source>
</evidence>
<comment type="catalytic activity">
    <reaction evidence="12">
        <text>(6R)-5,10-methenyltetrahydrofolate + H2O = (6R)-10-formyltetrahydrofolate + H(+)</text>
        <dbReference type="Rhea" id="RHEA:23700"/>
        <dbReference type="ChEBI" id="CHEBI:15377"/>
        <dbReference type="ChEBI" id="CHEBI:15378"/>
        <dbReference type="ChEBI" id="CHEBI:57455"/>
        <dbReference type="ChEBI" id="CHEBI:195366"/>
        <dbReference type="EC" id="3.5.4.9"/>
    </reaction>
</comment>
<comment type="catalytic activity">
    <reaction evidence="12">
        <text>(6R)-5,10-methylene-5,6,7,8-tetrahydrofolate + NADP(+) = (6R)-5,10-methenyltetrahydrofolate + NADPH</text>
        <dbReference type="Rhea" id="RHEA:22812"/>
        <dbReference type="ChEBI" id="CHEBI:15636"/>
        <dbReference type="ChEBI" id="CHEBI:57455"/>
        <dbReference type="ChEBI" id="CHEBI:57783"/>
        <dbReference type="ChEBI" id="CHEBI:58349"/>
        <dbReference type="EC" id="1.5.1.5"/>
    </reaction>
</comment>
<dbReference type="Pfam" id="PF02882">
    <property type="entry name" value="THF_DHG_CYH_C"/>
    <property type="match status" value="1"/>
</dbReference>
<organism evidence="15 16">
    <name type="scientific">Mucispirillum schaedleri ASF457</name>
    <dbReference type="NCBI Taxonomy" id="1379858"/>
    <lineage>
        <taxon>Bacteria</taxon>
        <taxon>Pseudomonadati</taxon>
        <taxon>Deferribacterota</taxon>
        <taxon>Deferribacteres</taxon>
        <taxon>Deferribacterales</taxon>
        <taxon>Mucispirillaceae</taxon>
        <taxon>Mucispirillum</taxon>
    </lineage>
</organism>
<dbReference type="HAMAP" id="MF_01576">
    <property type="entry name" value="THF_DHG_CYH"/>
    <property type="match status" value="1"/>
</dbReference>
<proteinExistence type="inferred from homology"/>
<keyword evidence="5 12" id="KW-0658">Purine biosynthesis</keyword>
<dbReference type="InterPro" id="IPR020867">
    <property type="entry name" value="THF_DH/CycHdrlase_CS"/>
</dbReference>
<dbReference type="RefSeq" id="WP_023275624.1">
    <property type="nucleotide sequence ID" value="NZ_CP097562.1"/>
</dbReference>
<dbReference type="SUPFAM" id="SSF53223">
    <property type="entry name" value="Aminoacid dehydrogenase-like, N-terminal domain"/>
    <property type="match status" value="1"/>
</dbReference>
<feature type="binding site" evidence="12">
    <location>
        <begin position="165"/>
        <end position="167"/>
    </location>
    <ligand>
        <name>NADP(+)</name>
        <dbReference type="ChEBI" id="CHEBI:58349"/>
    </ligand>
</feature>
<dbReference type="GO" id="GO:0006164">
    <property type="term" value="P:purine nucleotide biosynthetic process"/>
    <property type="evidence" value="ECO:0007669"/>
    <property type="project" value="UniProtKB-KW"/>
</dbReference>
<evidence type="ECO:0000256" key="6">
    <source>
        <dbReference type="ARBA" id="ARBA00022801"/>
    </source>
</evidence>
<keyword evidence="7 12" id="KW-0521">NADP</keyword>
<keyword evidence="10 12" id="KW-0486">Methionine biosynthesis</keyword>
<feature type="binding site" evidence="12">
    <location>
        <position position="231"/>
    </location>
    <ligand>
        <name>NADP(+)</name>
        <dbReference type="ChEBI" id="CHEBI:58349"/>
    </ligand>
</feature>
<evidence type="ECO:0000256" key="8">
    <source>
        <dbReference type="ARBA" id="ARBA00023002"/>
    </source>
</evidence>
<keyword evidence="3 12" id="KW-0554">One-carbon metabolism</keyword>
<feature type="domain" description="Tetrahydrofolate dehydrogenase/cyclohydrolase NAD(P)-binding" evidence="14">
    <location>
        <begin position="139"/>
        <end position="279"/>
    </location>
</feature>
<dbReference type="AlphaFoldDB" id="V2QH44"/>
<dbReference type="NCBIfam" id="NF008058">
    <property type="entry name" value="PRK10792.1"/>
    <property type="match status" value="1"/>
</dbReference>
<reference evidence="15" key="2">
    <citation type="submission" date="2022-05" db="EMBL/GenBank/DDBJ databases">
        <authorList>
            <person name="Proctor A.L."/>
            <person name="Phillips G.J."/>
            <person name="Wannemuehler M.J."/>
        </authorList>
    </citation>
    <scope>NUCLEOTIDE SEQUENCE</scope>
    <source>
        <strain evidence="15">ASF457</strain>
    </source>
</reference>
<dbReference type="InterPro" id="IPR020630">
    <property type="entry name" value="THF_DH/CycHdrlase_cat_dom"/>
</dbReference>
<keyword evidence="8 12" id="KW-0560">Oxidoreductase</keyword>
<evidence type="ECO:0000256" key="4">
    <source>
        <dbReference type="ARBA" id="ARBA00022605"/>
    </source>
</evidence>
<evidence type="ECO:0000313" key="16">
    <source>
        <dbReference type="Proteomes" id="UP000017429"/>
    </source>
</evidence>
<feature type="domain" description="Tetrahydrofolate dehydrogenase/cyclohydrolase catalytic" evidence="13">
    <location>
        <begin position="5"/>
        <end position="120"/>
    </location>
</feature>
<dbReference type="EC" id="3.5.4.9" evidence="12"/>
<dbReference type="InterPro" id="IPR000672">
    <property type="entry name" value="THF_DH/CycHdrlase"/>
</dbReference>
<reference evidence="15" key="1">
    <citation type="journal article" date="2014" name="Genome Announc.">
        <title>Draft genome sequences of the altered schaedler flora, a defined bacterial community from gnotobiotic mice.</title>
        <authorList>
            <person name="Wannemuehler M.J."/>
            <person name="Overstreet A.M."/>
            <person name="Ward D.V."/>
            <person name="Phillips G.J."/>
        </authorList>
    </citation>
    <scope>NUCLEOTIDE SEQUENCE</scope>
    <source>
        <strain evidence="15">ASF457</strain>
    </source>
</reference>
<dbReference type="GO" id="GO:0000105">
    <property type="term" value="P:L-histidine biosynthetic process"/>
    <property type="evidence" value="ECO:0007669"/>
    <property type="project" value="UniProtKB-KW"/>
</dbReference>
<protein>
    <recommendedName>
        <fullName evidence="12">Bifunctional protein FolD</fullName>
    </recommendedName>
    <domain>
        <recommendedName>
            <fullName evidence="12">Methylenetetrahydrofolate dehydrogenase</fullName>
            <ecNumber evidence="12">1.5.1.5</ecNumber>
        </recommendedName>
    </domain>
    <domain>
        <recommendedName>
            <fullName evidence="12">Methenyltetrahydrofolate cyclohydrolase</fullName>
            <ecNumber evidence="12">3.5.4.9</ecNumber>
        </recommendedName>
    </domain>
</protein>
<evidence type="ECO:0000256" key="11">
    <source>
        <dbReference type="ARBA" id="ARBA00023268"/>
    </source>
</evidence>
<dbReference type="NCBIfam" id="NF010783">
    <property type="entry name" value="PRK14186.1"/>
    <property type="match status" value="1"/>
</dbReference>
<reference evidence="15" key="3">
    <citation type="submission" date="2022-06" db="EMBL/GenBank/DDBJ databases">
        <title>Resources to Facilitate Use of the Altered Schaedler Flora (ASF) Mouse Model to Study Microbiome Function.</title>
        <authorList>
            <person name="Proctor A."/>
            <person name="Parvinroo S."/>
            <person name="Richie T."/>
            <person name="Jia X."/>
            <person name="Lee S.T.M."/>
            <person name="Karp P.D."/>
            <person name="Paley S."/>
            <person name="Kostic A.D."/>
            <person name="Pierre J.F."/>
            <person name="Wannemuehler M.J."/>
            <person name="Phillips G.J."/>
        </authorList>
    </citation>
    <scope>NUCLEOTIDE SEQUENCE</scope>
    <source>
        <strain evidence="15">ASF457</strain>
    </source>
</reference>
<dbReference type="EMBL" id="CP097562">
    <property type="protein sequence ID" value="USF24256.1"/>
    <property type="molecule type" value="Genomic_DNA"/>
</dbReference>
<name>V2QH44_9BACT</name>
<comment type="function">
    <text evidence="12">Catalyzes the oxidation of 5,10-methylenetetrahydrofolate to 5,10-methenyltetrahydrofolate and then the hydrolysis of 5,10-methenyltetrahydrofolate to 10-formyltetrahydrofolate.</text>
</comment>
<evidence type="ECO:0000256" key="5">
    <source>
        <dbReference type="ARBA" id="ARBA00022755"/>
    </source>
</evidence>
<comment type="pathway">
    <text evidence="1 12">One-carbon metabolism; tetrahydrofolate interconversion.</text>
</comment>
<dbReference type="InterPro" id="IPR036291">
    <property type="entry name" value="NAD(P)-bd_dom_sf"/>
</dbReference>
<evidence type="ECO:0000259" key="14">
    <source>
        <dbReference type="Pfam" id="PF02882"/>
    </source>
</evidence>
<keyword evidence="9 12" id="KW-0368">Histidine biosynthesis</keyword>
<keyword evidence="4 12" id="KW-0028">Amino-acid biosynthesis</keyword>
<dbReference type="Gene3D" id="3.40.50.10860">
    <property type="entry name" value="Leucine Dehydrogenase, chain A, domain 1"/>
    <property type="match status" value="1"/>
</dbReference>
<dbReference type="FunFam" id="3.40.50.720:FF:000094">
    <property type="entry name" value="Bifunctional protein FolD"/>
    <property type="match status" value="1"/>
</dbReference>
<evidence type="ECO:0000256" key="10">
    <source>
        <dbReference type="ARBA" id="ARBA00023167"/>
    </source>
</evidence>
<dbReference type="Gene3D" id="3.40.50.720">
    <property type="entry name" value="NAD(P)-binding Rossmann-like Domain"/>
    <property type="match status" value="1"/>
</dbReference>
<dbReference type="FunFam" id="3.40.50.10860:FF:000005">
    <property type="entry name" value="C-1-tetrahydrofolate synthase, cytoplasmic, putative"/>
    <property type="match status" value="1"/>
</dbReference>
<evidence type="ECO:0000313" key="15">
    <source>
        <dbReference type="EMBL" id="USF24256.1"/>
    </source>
</evidence>
<evidence type="ECO:0000256" key="1">
    <source>
        <dbReference type="ARBA" id="ARBA00004777"/>
    </source>
</evidence>
<accession>V2QH44</accession>
<dbReference type="GO" id="GO:0004477">
    <property type="term" value="F:methenyltetrahydrofolate cyclohydrolase activity"/>
    <property type="evidence" value="ECO:0007669"/>
    <property type="project" value="UniProtKB-UniRule"/>
</dbReference>
<dbReference type="CDD" id="cd01080">
    <property type="entry name" value="NAD_bind_m-THF_DH_Cyclohyd"/>
    <property type="match status" value="1"/>
</dbReference>
<dbReference type="GO" id="GO:0004488">
    <property type="term" value="F:methylenetetrahydrofolate dehydrogenase (NADP+) activity"/>
    <property type="evidence" value="ECO:0007669"/>
    <property type="project" value="UniProtKB-UniRule"/>
</dbReference>
<keyword evidence="6 12" id="KW-0378">Hydrolase</keyword>
<dbReference type="PRINTS" id="PR00085">
    <property type="entry name" value="THFDHDRGNASE"/>
</dbReference>
<dbReference type="GO" id="GO:0035999">
    <property type="term" value="P:tetrahydrofolate interconversion"/>
    <property type="evidence" value="ECO:0007669"/>
    <property type="project" value="UniProtKB-UniRule"/>
</dbReference>
<gene>
    <name evidence="12 15" type="primary">folD</name>
    <name evidence="15" type="ORF">N508_001339</name>
</gene>
<dbReference type="GO" id="GO:0009086">
    <property type="term" value="P:methionine biosynthetic process"/>
    <property type="evidence" value="ECO:0007669"/>
    <property type="project" value="UniProtKB-KW"/>
</dbReference>
<dbReference type="PROSITE" id="PS00766">
    <property type="entry name" value="THF_DHG_CYH_1"/>
    <property type="match status" value="1"/>
</dbReference>
<dbReference type="eggNOG" id="COG0190">
    <property type="taxonomic scope" value="Bacteria"/>
</dbReference>
<comment type="similarity">
    <text evidence="12">Belongs to the tetrahydrofolate dehydrogenase/cyclohydrolase family.</text>
</comment>
<comment type="subunit">
    <text evidence="2 12">Homodimer.</text>
</comment>
<evidence type="ECO:0000256" key="12">
    <source>
        <dbReference type="HAMAP-Rule" id="MF_01576"/>
    </source>
</evidence>
<dbReference type="InterPro" id="IPR046346">
    <property type="entry name" value="Aminoacid_DH-like_N_sf"/>
</dbReference>
<keyword evidence="11 12" id="KW-0511">Multifunctional enzyme</keyword>
<dbReference type="Proteomes" id="UP000017429">
    <property type="component" value="Chromosome"/>
</dbReference>
<comment type="caution">
    <text evidence="12">Lacks conserved residue(s) required for the propagation of feature annotation.</text>
</comment>
<evidence type="ECO:0000259" key="13">
    <source>
        <dbReference type="Pfam" id="PF00763"/>
    </source>
</evidence>
<evidence type="ECO:0000256" key="2">
    <source>
        <dbReference type="ARBA" id="ARBA00011738"/>
    </source>
</evidence>
<dbReference type="EC" id="1.5.1.5" evidence="12"/>
<dbReference type="GO" id="GO:0005829">
    <property type="term" value="C:cytosol"/>
    <property type="evidence" value="ECO:0007669"/>
    <property type="project" value="TreeGrafter"/>
</dbReference>
<dbReference type="OrthoDB" id="9803580at2"/>
<dbReference type="Pfam" id="PF00763">
    <property type="entry name" value="THF_DHG_CYH"/>
    <property type="match status" value="1"/>
</dbReference>
<evidence type="ECO:0000256" key="9">
    <source>
        <dbReference type="ARBA" id="ARBA00023102"/>
    </source>
</evidence>
<dbReference type="InterPro" id="IPR020631">
    <property type="entry name" value="THF_DH/CycHdrlase_NAD-bd_dom"/>
</dbReference>
<dbReference type="SUPFAM" id="SSF51735">
    <property type="entry name" value="NAD(P)-binding Rossmann-fold domains"/>
    <property type="match status" value="1"/>
</dbReference>
<sequence length="283" mass="30224">MAVILDGKMLSAKFRENLKKETAELKSKTGKMPGIAVILAGDDPASSVYVNSKEKAAVEAGFYSVVERISADVTTEDVLALVNKYNSDDKIHGILVQLPLPKGCDEKTILRAIKAEKDVDGFHPYNVGLLNIGEDCLMPCTPYGVMNMMADYGIELAGKNAVVIGRSNIVGKPVAAMLTKANATVTICHSKTKDLAAVCANADILVAAIGKPKFVTKEFVRDGAVVIDVGINRVDGKLCGDVDFEAIKDKCSYITPVPGGVGPMTITTLMQNTLKAFKMIEKL</sequence>
<dbReference type="PANTHER" id="PTHR48099:SF5">
    <property type="entry name" value="C-1-TETRAHYDROFOLATE SYNTHASE, CYTOPLASMIC"/>
    <property type="match status" value="1"/>
</dbReference>